<evidence type="ECO:0000313" key="2">
    <source>
        <dbReference type="Proteomes" id="UP001153709"/>
    </source>
</evidence>
<keyword evidence="2" id="KW-1185">Reference proteome</keyword>
<proteinExistence type="predicted"/>
<gene>
    <name evidence="1" type="ORF">DIABBA_LOCUS12630</name>
</gene>
<organism evidence="1 2">
    <name type="scientific">Diabrotica balteata</name>
    <name type="common">Banded cucumber beetle</name>
    <dbReference type="NCBI Taxonomy" id="107213"/>
    <lineage>
        <taxon>Eukaryota</taxon>
        <taxon>Metazoa</taxon>
        <taxon>Ecdysozoa</taxon>
        <taxon>Arthropoda</taxon>
        <taxon>Hexapoda</taxon>
        <taxon>Insecta</taxon>
        <taxon>Pterygota</taxon>
        <taxon>Neoptera</taxon>
        <taxon>Endopterygota</taxon>
        <taxon>Coleoptera</taxon>
        <taxon>Polyphaga</taxon>
        <taxon>Cucujiformia</taxon>
        <taxon>Chrysomeloidea</taxon>
        <taxon>Chrysomelidae</taxon>
        <taxon>Galerucinae</taxon>
        <taxon>Diabroticina</taxon>
        <taxon>Diabroticites</taxon>
        <taxon>Diabrotica</taxon>
    </lineage>
</organism>
<dbReference type="EMBL" id="OU898283">
    <property type="protein sequence ID" value="CAG9839914.1"/>
    <property type="molecule type" value="Genomic_DNA"/>
</dbReference>
<accession>A0A9N9TAT8</accession>
<dbReference type="OrthoDB" id="10540821at2759"/>
<reference evidence="1" key="1">
    <citation type="submission" date="2022-01" db="EMBL/GenBank/DDBJ databases">
        <authorList>
            <person name="King R."/>
        </authorList>
    </citation>
    <scope>NUCLEOTIDE SEQUENCE</scope>
</reference>
<sequence>MMEKELERKIEIKNAFRIGYKKCIIETKSWEDKLQEKGKLRYTRDGREIYTNAAIRSMEAKIEKEIRDIAKQKRRKRICLEI</sequence>
<name>A0A9N9TAT8_DIABA</name>
<evidence type="ECO:0000313" key="1">
    <source>
        <dbReference type="EMBL" id="CAG9839914.1"/>
    </source>
</evidence>
<dbReference type="Proteomes" id="UP001153709">
    <property type="component" value="Chromosome 8"/>
</dbReference>
<protein>
    <submittedName>
        <fullName evidence="1">Uncharacterized protein</fullName>
    </submittedName>
</protein>
<dbReference type="AlphaFoldDB" id="A0A9N9TAT8"/>